<keyword evidence="13" id="KW-1185">Reference proteome</keyword>
<dbReference type="PRINTS" id="PR00682">
    <property type="entry name" value="IPNSYNTHASE"/>
</dbReference>
<organism evidence="12 13">
    <name type="scientific">Tripterygium wilfordii</name>
    <name type="common">Thunder God vine</name>
    <dbReference type="NCBI Taxonomy" id="458696"/>
    <lineage>
        <taxon>Eukaryota</taxon>
        <taxon>Viridiplantae</taxon>
        <taxon>Streptophyta</taxon>
        <taxon>Embryophyta</taxon>
        <taxon>Tracheophyta</taxon>
        <taxon>Spermatophyta</taxon>
        <taxon>Magnoliopsida</taxon>
        <taxon>eudicotyledons</taxon>
        <taxon>Gunneridae</taxon>
        <taxon>Pentapetalae</taxon>
        <taxon>rosids</taxon>
        <taxon>fabids</taxon>
        <taxon>Celastrales</taxon>
        <taxon>Celastraceae</taxon>
        <taxon>Tripterygium</taxon>
    </lineage>
</organism>
<keyword evidence="7 10" id="KW-0408">Iron</keyword>
<keyword evidence="10" id="KW-0560">Oxidoreductase</keyword>
<dbReference type="EMBL" id="JAAARO010000003">
    <property type="protein sequence ID" value="KAF5750449.1"/>
    <property type="molecule type" value="Genomic_DNA"/>
</dbReference>
<dbReference type="InterPro" id="IPR005123">
    <property type="entry name" value="Oxoglu/Fe-dep_dioxygenase_dom"/>
</dbReference>
<dbReference type="GO" id="GO:0005737">
    <property type="term" value="C:cytoplasm"/>
    <property type="evidence" value="ECO:0007669"/>
    <property type="project" value="UniProtKB-SubCell"/>
</dbReference>
<reference evidence="12 13" key="1">
    <citation type="journal article" date="2020" name="Nat. Commun.">
        <title>Genome of Tripterygium wilfordii and identification of cytochrome P450 involved in triptolide biosynthesis.</title>
        <authorList>
            <person name="Tu L."/>
            <person name="Su P."/>
            <person name="Zhang Z."/>
            <person name="Gao L."/>
            <person name="Wang J."/>
            <person name="Hu T."/>
            <person name="Zhou J."/>
            <person name="Zhang Y."/>
            <person name="Zhao Y."/>
            <person name="Liu Y."/>
            <person name="Song Y."/>
            <person name="Tong Y."/>
            <person name="Lu Y."/>
            <person name="Yang J."/>
            <person name="Xu C."/>
            <person name="Jia M."/>
            <person name="Peters R.J."/>
            <person name="Huang L."/>
            <person name="Gao W."/>
        </authorList>
    </citation>
    <scope>NUCLEOTIDE SEQUENCE [LARGE SCALE GENOMIC DNA]</scope>
    <source>
        <strain evidence="13">cv. XIE 37</strain>
        <tissue evidence="12">Leaf</tissue>
    </source>
</reference>
<keyword evidence="6" id="KW-0847">Vitamin C</keyword>
<dbReference type="OrthoDB" id="288590at2759"/>
<evidence type="ECO:0000256" key="7">
    <source>
        <dbReference type="ARBA" id="ARBA00023004"/>
    </source>
</evidence>
<dbReference type="InParanoid" id="A0A7J7DVY3"/>
<sequence length="379" mass="43246">MSPAMANAMTTSSCKPSDGQLESQLYHKGVKQLCDNGITKVPYKYILPVPERPSSISDGRSSAKHHNLKLPVIDFSELKGLNRSQAVKSLADACEQYGFFQLVNHGIPMDVINNMIDVSRRFFELPFEERSKYMSSDMRAPVRYGTSFNQSKDKVFCWRDFLKVMSNSSSDVHWPSSPIDFRGLAATYAKETKHLFLMIMEAILEGLLGTTEEDKTKENEVILEEFEDGSQLMVVNCYPPCPEPDLTLGMPPHSDYGFLTLLLQDEVEGLQIQHNQKWLTVEPIPNAFVINVGDHLEIFSNGRYKSVLHRVLVNSTAYRVSVASLHSLSLMSMVKPWPRLIDEENPRRYKDTNFATFLEYISTREPKHKDFLESRKLYS</sequence>
<evidence type="ECO:0000313" key="12">
    <source>
        <dbReference type="EMBL" id="KAF5750449.1"/>
    </source>
</evidence>
<dbReference type="GO" id="GO:0046872">
    <property type="term" value="F:metal ion binding"/>
    <property type="evidence" value="ECO:0007669"/>
    <property type="project" value="UniProtKB-KW"/>
</dbReference>
<dbReference type="InterPro" id="IPR027443">
    <property type="entry name" value="IPNS-like_sf"/>
</dbReference>
<keyword evidence="8" id="KW-0539">Nucleus</keyword>
<comment type="function">
    <text evidence="9">Involved in the regulation of shoot development and salicylic acid (SA) homeostasis.</text>
</comment>
<evidence type="ECO:0000256" key="1">
    <source>
        <dbReference type="ARBA" id="ARBA00004123"/>
    </source>
</evidence>
<dbReference type="PROSITE" id="PS51471">
    <property type="entry name" value="FE2OG_OXY"/>
    <property type="match status" value="1"/>
</dbReference>
<dbReference type="Gene3D" id="2.60.120.330">
    <property type="entry name" value="B-lactam Antibiotic, Isopenicillin N Synthase, Chain"/>
    <property type="match status" value="1"/>
</dbReference>
<evidence type="ECO:0000256" key="9">
    <source>
        <dbReference type="ARBA" id="ARBA00059922"/>
    </source>
</evidence>
<comment type="caution">
    <text evidence="12">The sequence shown here is derived from an EMBL/GenBank/DDBJ whole genome shotgun (WGS) entry which is preliminary data.</text>
</comment>
<dbReference type="FunCoup" id="A0A7J7DVY3">
    <property type="interactions" value="2"/>
</dbReference>
<dbReference type="FunFam" id="2.60.120.330:FF:000015">
    <property type="entry name" value="Protein DMR6-LIKE OXYGENASE 1"/>
    <property type="match status" value="1"/>
</dbReference>
<dbReference type="InterPro" id="IPR050295">
    <property type="entry name" value="Plant_2OG-oxidoreductases"/>
</dbReference>
<evidence type="ECO:0000256" key="10">
    <source>
        <dbReference type="RuleBase" id="RU003682"/>
    </source>
</evidence>
<evidence type="ECO:0000256" key="5">
    <source>
        <dbReference type="ARBA" id="ARBA00022723"/>
    </source>
</evidence>
<dbReference type="AlphaFoldDB" id="A0A7J7DVY3"/>
<evidence type="ECO:0000256" key="2">
    <source>
        <dbReference type="ARBA" id="ARBA00004496"/>
    </source>
</evidence>
<protein>
    <recommendedName>
        <fullName evidence="11">Fe2OG dioxygenase domain-containing protein</fullName>
    </recommendedName>
</protein>
<evidence type="ECO:0000259" key="11">
    <source>
        <dbReference type="PROSITE" id="PS51471"/>
    </source>
</evidence>
<dbReference type="InterPro" id="IPR044861">
    <property type="entry name" value="IPNS-like_FE2OG_OXY"/>
</dbReference>
<comment type="similarity">
    <text evidence="3 10">Belongs to the iron/ascorbate-dependent oxidoreductase family.</text>
</comment>
<evidence type="ECO:0000256" key="4">
    <source>
        <dbReference type="ARBA" id="ARBA00022490"/>
    </source>
</evidence>
<dbReference type="PANTHER" id="PTHR47991">
    <property type="entry name" value="OXOGLUTARATE/IRON-DEPENDENT DIOXYGENASE"/>
    <property type="match status" value="1"/>
</dbReference>
<dbReference type="Pfam" id="PF03171">
    <property type="entry name" value="2OG-FeII_Oxy"/>
    <property type="match status" value="1"/>
</dbReference>
<keyword evidence="5 10" id="KW-0479">Metal-binding</keyword>
<dbReference type="GO" id="GO:0016491">
    <property type="term" value="F:oxidoreductase activity"/>
    <property type="evidence" value="ECO:0007669"/>
    <property type="project" value="UniProtKB-KW"/>
</dbReference>
<dbReference type="Proteomes" id="UP000593562">
    <property type="component" value="Unassembled WGS sequence"/>
</dbReference>
<comment type="subcellular location">
    <subcellularLocation>
        <location evidence="2">Cytoplasm</location>
    </subcellularLocation>
    <subcellularLocation>
        <location evidence="1">Nucleus</location>
    </subcellularLocation>
</comment>
<accession>A0A7J7DVY3</accession>
<name>A0A7J7DVY3_TRIWF</name>
<keyword evidence="4" id="KW-0963">Cytoplasm</keyword>
<dbReference type="InterPro" id="IPR026992">
    <property type="entry name" value="DIOX_N"/>
</dbReference>
<dbReference type="SUPFAM" id="SSF51197">
    <property type="entry name" value="Clavaminate synthase-like"/>
    <property type="match status" value="1"/>
</dbReference>
<evidence type="ECO:0000256" key="8">
    <source>
        <dbReference type="ARBA" id="ARBA00023242"/>
    </source>
</evidence>
<dbReference type="Pfam" id="PF14226">
    <property type="entry name" value="DIOX_N"/>
    <property type="match status" value="1"/>
</dbReference>
<evidence type="ECO:0000256" key="6">
    <source>
        <dbReference type="ARBA" id="ARBA00022896"/>
    </source>
</evidence>
<proteinExistence type="inferred from homology"/>
<evidence type="ECO:0000256" key="3">
    <source>
        <dbReference type="ARBA" id="ARBA00008056"/>
    </source>
</evidence>
<gene>
    <name evidence="12" type="ORF">HS088_TW03G00785</name>
</gene>
<dbReference type="GO" id="GO:0005634">
    <property type="term" value="C:nucleus"/>
    <property type="evidence" value="ECO:0007669"/>
    <property type="project" value="UniProtKB-SubCell"/>
</dbReference>
<feature type="domain" description="Fe2OG dioxygenase" evidence="11">
    <location>
        <begin position="228"/>
        <end position="328"/>
    </location>
</feature>
<evidence type="ECO:0000313" key="13">
    <source>
        <dbReference type="Proteomes" id="UP000593562"/>
    </source>
</evidence>
<dbReference type="GO" id="GO:0031418">
    <property type="term" value="F:L-ascorbic acid binding"/>
    <property type="evidence" value="ECO:0007669"/>
    <property type="project" value="UniProtKB-KW"/>
</dbReference>